<keyword evidence="1" id="KW-1133">Transmembrane helix</keyword>
<dbReference type="AlphaFoldDB" id="E0XLG9"/>
<evidence type="ECO:0000313" key="2">
    <source>
        <dbReference type="EMBL" id="ADB92014.1"/>
    </source>
</evidence>
<accession>E0XLG9</accession>
<keyword evidence="1" id="KW-0812">Transmembrane</keyword>
<proteinExistence type="predicted"/>
<sequence>MSYVSNVFLPSLIMAPFIFYLISTLFNSLKILKSESKLMKVKFCKKMLMKW</sequence>
<gene>
    <name evidence="2" type="primary">ATP8</name>
</gene>
<reference evidence="2" key="1">
    <citation type="journal article" date="2010" name="Mol. Phylogenet. Evol.">
        <title>Rare genomic changes and mitochondrial sequences provide independent support for congruent relationships among the sea spiders (Arthropoda, Pycnogonida).</title>
        <authorList>
            <person name="Masta S.E."/>
            <person name="McCall A."/>
            <person name="Longhorn S.J."/>
        </authorList>
    </citation>
    <scope>NUCLEOTIDE SEQUENCE</scope>
</reference>
<evidence type="ECO:0000256" key="1">
    <source>
        <dbReference type="SAM" id="Phobius"/>
    </source>
</evidence>
<keyword evidence="1" id="KW-0472">Membrane</keyword>
<feature type="transmembrane region" description="Helical" evidence="1">
    <location>
        <begin position="12"/>
        <end position="32"/>
    </location>
</feature>
<keyword evidence="2" id="KW-0496">Mitochondrion</keyword>
<dbReference type="EMBL" id="GU370076">
    <property type="protein sequence ID" value="ADB92014.1"/>
    <property type="molecule type" value="Genomic_DNA"/>
</dbReference>
<geneLocation type="mitochondrion" evidence="2"/>
<protein>
    <submittedName>
        <fullName evidence="2">ATP synthase F0 subunit 8</fullName>
    </submittedName>
</protein>
<name>E0XLG9_9CHEL</name>
<organism evidence="2">
    <name type="scientific">Nymphon unguiculatum-charcoti complex sp. SEM-1997</name>
    <dbReference type="NCBI Taxonomy" id="61899"/>
    <lineage>
        <taxon>Eukaryota</taxon>
        <taxon>Metazoa</taxon>
        <taxon>Ecdysozoa</taxon>
        <taxon>Arthropoda</taxon>
        <taxon>Chelicerata</taxon>
        <taxon>Pycnogonida</taxon>
        <taxon>Pantopoda</taxon>
        <taxon>Nymphon</taxon>
    </lineage>
</organism>